<protein>
    <submittedName>
        <fullName evidence="3">Response regulator receiver domain-containing protein</fullName>
    </submittedName>
</protein>
<name>A0A1T5MEU7_9BACT</name>
<organism evidence="3 4">
    <name type="scientific">Ohtaekwangia koreensis</name>
    <dbReference type="NCBI Taxonomy" id="688867"/>
    <lineage>
        <taxon>Bacteria</taxon>
        <taxon>Pseudomonadati</taxon>
        <taxon>Bacteroidota</taxon>
        <taxon>Cytophagia</taxon>
        <taxon>Cytophagales</taxon>
        <taxon>Fulvivirgaceae</taxon>
        <taxon>Ohtaekwangia</taxon>
    </lineage>
</organism>
<evidence type="ECO:0000313" key="3">
    <source>
        <dbReference type="EMBL" id="SKC86603.1"/>
    </source>
</evidence>
<evidence type="ECO:0000256" key="1">
    <source>
        <dbReference type="PROSITE-ProRule" id="PRU00169"/>
    </source>
</evidence>
<dbReference type="RefSeq" id="WP_245840784.1">
    <property type="nucleotide sequence ID" value="NZ_FUZU01000004.1"/>
</dbReference>
<dbReference type="InterPro" id="IPR011006">
    <property type="entry name" value="CheY-like_superfamily"/>
</dbReference>
<feature type="modified residue" description="4-aspartylphosphate" evidence="1">
    <location>
        <position position="61"/>
    </location>
</feature>
<dbReference type="InterPro" id="IPR001789">
    <property type="entry name" value="Sig_transdc_resp-reg_receiver"/>
</dbReference>
<dbReference type="GO" id="GO:0000160">
    <property type="term" value="P:phosphorelay signal transduction system"/>
    <property type="evidence" value="ECO:0007669"/>
    <property type="project" value="InterPro"/>
</dbReference>
<dbReference type="Pfam" id="PF00072">
    <property type="entry name" value="Response_reg"/>
    <property type="match status" value="1"/>
</dbReference>
<dbReference type="PROSITE" id="PS50110">
    <property type="entry name" value="RESPONSE_REGULATORY"/>
    <property type="match status" value="1"/>
</dbReference>
<evidence type="ECO:0000259" key="2">
    <source>
        <dbReference type="PROSITE" id="PS50110"/>
    </source>
</evidence>
<reference evidence="3 4" key="1">
    <citation type="submission" date="2017-02" db="EMBL/GenBank/DDBJ databases">
        <authorList>
            <person name="Peterson S.W."/>
        </authorList>
    </citation>
    <scope>NUCLEOTIDE SEQUENCE [LARGE SCALE GENOMIC DNA]</scope>
    <source>
        <strain evidence="3 4">DSM 25262</strain>
    </source>
</reference>
<keyword evidence="4" id="KW-1185">Reference proteome</keyword>
<dbReference type="EMBL" id="FUZU01000004">
    <property type="protein sequence ID" value="SKC86603.1"/>
    <property type="molecule type" value="Genomic_DNA"/>
</dbReference>
<dbReference type="Gene3D" id="3.40.50.2300">
    <property type="match status" value="1"/>
</dbReference>
<proteinExistence type="predicted"/>
<dbReference type="PANTHER" id="PTHR44520">
    <property type="entry name" value="RESPONSE REGULATOR RCP1-RELATED"/>
    <property type="match status" value="1"/>
</dbReference>
<dbReference type="STRING" id="688867.SAMN05660236_5192"/>
<dbReference type="SMART" id="SM00448">
    <property type="entry name" value="REC"/>
    <property type="match status" value="1"/>
</dbReference>
<dbReference type="InterPro" id="IPR052893">
    <property type="entry name" value="TCS_response_regulator"/>
</dbReference>
<dbReference type="AlphaFoldDB" id="A0A1T5MEU7"/>
<dbReference type="Proteomes" id="UP000190961">
    <property type="component" value="Unassembled WGS sequence"/>
</dbReference>
<dbReference type="SUPFAM" id="SSF52172">
    <property type="entry name" value="CheY-like"/>
    <property type="match status" value="1"/>
</dbReference>
<gene>
    <name evidence="3" type="ORF">SAMN05660236_5192</name>
</gene>
<accession>A0A1T5MEU7</accession>
<keyword evidence="1" id="KW-0597">Phosphoprotein</keyword>
<sequence length="141" mass="16635">MKTLSNKPIIIIDDDEDDHYFFRKIFQKLNTLNELIFFNNAHAALEYLKTSEENPFLLLCDINMPLMNGLELRKQINEDQALKLKSIPFIFFSTAASRDQVQQAYDLHVQGFFLKGQSFDEIEITLKAILEYWRLCKYPHV</sequence>
<feature type="domain" description="Response regulatory" evidence="2">
    <location>
        <begin position="8"/>
        <end position="130"/>
    </location>
</feature>
<dbReference type="PANTHER" id="PTHR44520:SF2">
    <property type="entry name" value="RESPONSE REGULATOR RCP1"/>
    <property type="match status" value="1"/>
</dbReference>
<evidence type="ECO:0000313" key="4">
    <source>
        <dbReference type="Proteomes" id="UP000190961"/>
    </source>
</evidence>